<proteinExistence type="predicted"/>
<evidence type="ECO:0000313" key="3">
    <source>
        <dbReference type="Proteomes" id="UP000255528"/>
    </source>
</evidence>
<dbReference type="Proteomes" id="UP000255528">
    <property type="component" value="Unassembled WGS sequence"/>
</dbReference>
<gene>
    <name evidence="2" type="ORF">NCTC12119_04836</name>
</gene>
<protein>
    <recommendedName>
        <fullName evidence="4">Thiol:disulfide interchange protein DsbC</fullName>
    </recommendedName>
</protein>
<organism evidence="2 3">
    <name type="scientific">Buttiauxella agrestis</name>
    <dbReference type="NCBI Taxonomy" id="82977"/>
    <lineage>
        <taxon>Bacteria</taxon>
        <taxon>Pseudomonadati</taxon>
        <taxon>Pseudomonadota</taxon>
        <taxon>Gammaproteobacteria</taxon>
        <taxon>Enterobacterales</taxon>
        <taxon>Enterobacteriaceae</taxon>
        <taxon>Buttiauxella</taxon>
    </lineage>
</organism>
<feature type="chain" id="PRO_5016822293" description="Thiol:disulfide interchange protein DsbC" evidence="1">
    <location>
        <begin position="23"/>
        <end position="284"/>
    </location>
</feature>
<keyword evidence="1" id="KW-0732">Signal</keyword>
<reference evidence="2 3" key="1">
    <citation type="submission" date="2018-06" db="EMBL/GenBank/DDBJ databases">
        <authorList>
            <consortium name="Pathogen Informatics"/>
            <person name="Doyle S."/>
        </authorList>
    </citation>
    <scope>NUCLEOTIDE SEQUENCE [LARGE SCALE GENOMIC DNA]</scope>
    <source>
        <strain evidence="2 3">NCTC12119</strain>
    </source>
</reference>
<dbReference type="EMBL" id="UIGI01000002">
    <property type="protein sequence ID" value="SUY92807.1"/>
    <property type="molecule type" value="Genomic_DNA"/>
</dbReference>
<evidence type="ECO:0000256" key="1">
    <source>
        <dbReference type="SAM" id="SignalP"/>
    </source>
</evidence>
<name>A0A381KPW0_9ENTR</name>
<evidence type="ECO:0008006" key="4">
    <source>
        <dbReference type="Google" id="ProtNLM"/>
    </source>
</evidence>
<sequence>MRKVIIPLLAVLSVMSSVVVNAESTVFTDSDASALMSKAKEGGISPDLQSLMSKMQAYKPKDAIYLPTGGLYLFEDANSKLMAVTTNGRYTLSGGSLVDVVKRTQLFKVDEIRKSYFISLSDSPFPLNKVASIPLGNPKLKRQAAIFITLDCDGCEDLIKKFVADREKYRVDIVLIPSPGEPKKQLQRLWCSREKGKITDFDIIQWLTGNKADTEKRWLPVKESESCSVEPLVTSMALAGVYNLQGVPSVVREDGLAGNGIPKDFDYWLKQSVTPLLKNPFATE</sequence>
<dbReference type="Gene3D" id="3.40.30.10">
    <property type="entry name" value="Glutaredoxin"/>
    <property type="match status" value="1"/>
</dbReference>
<evidence type="ECO:0000313" key="2">
    <source>
        <dbReference type="EMBL" id="SUY92807.1"/>
    </source>
</evidence>
<dbReference type="AlphaFoldDB" id="A0A381KPW0"/>
<feature type="signal peptide" evidence="1">
    <location>
        <begin position="1"/>
        <end position="22"/>
    </location>
</feature>
<accession>A0A381KPW0</accession>